<evidence type="ECO:0000256" key="1">
    <source>
        <dbReference type="SAM" id="MobiDB-lite"/>
    </source>
</evidence>
<evidence type="ECO:0000313" key="3">
    <source>
        <dbReference type="Proteomes" id="UP001066276"/>
    </source>
</evidence>
<reference evidence="2" key="1">
    <citation type="journal article" date="2022" name="bioRxiv">
        <title>Sequencing and chromosome-scale assembly of the giantPleurodeles waltlgenome.</title>
        <authorList>
            <person name="Brown T."/>
            <person name="Elewa A."/>
            <person name="Iarovenko S."/>
            <person name="Subramanian E."/>
            <person name="Araus A.J."/>
            <person name="Petzold A."/>
            <person name="Susuki M."/>
            <person name="Suzuki K.-i.T."/>
            <person name="Hayashi T."/>
            <person name="Toyoda A."/>
            <person name="Oliveira C."/>
            <person name="Osipova E."/>
            <person name="Leigh N.D."/>
            <person name="Simon A."/>
            <person name="Yun M.H."/>
        </authorList>
    </citation>
    <scope>NUCLEOTIDE SEQUENCE</scope>
    <source>
        <strain evidence="2">20211129_DDA</strain>
        <tissue evidence="2">Liver</tissue>
    </source>
</reference>
<feature type="compositionally biased region" description="Basic and acidic residues" evidence="1">
    <location>
        <begin position="46"/>
        <end position="64"/>
    </location>
</feature>
<dbReference type="EMBL" id="JANPWB010000010">
    <property type="protein sequence ID" value="KAJ1139053.1"/>
    <property type="molecule type" value="Genomic_DNA"/>
</dbReference>
<gene>
    <name evidence="2" type="ORF">NDU88_005430</name>
</gene>
<feature type="compositionally biased region" description="Basic and acidic residues" evidence="1">
    <location>
        <begin position="9"/>
        <end position="33"/>
    </location>
</feature>
<protein>
    <submittedName>
        <fullName evidence="2">Uncharacterized protein</fullName>
    </submittedName>
</protein>
<proteinExistence type="predicted"/>
<dbReference type="AlphaFoldDB" id="A0AAV7QKN3"/>
<organism evidence="2 3">
    <name type="scientific">Pleurodeles waltl</name>
    <name type="common">Iberian ribbed newt</name>
    <dbReference type="NCBI Taxonomy" id="8319"/>
    <lineage>
        <taxon>Eukaryota</taxon>
        <taxon>Metazoa</taxon>
        <taxon>Chordata</taxon>
        <taxon>Craniata</taxon>
        <taxon>Vertebrata</taxon>
        <taxon>Euteleostomi</taxon>
        <taxon>Amphibia</taxon>
        <taxon>Batrachia</taxon>
        <taxon>Caudata</taxon>
        <taxon>Salamandroidea</taxon>
        <taxon>Salamandridae</taxon>
        <taxon>Pleurodelinae</taxon>
        <taxon>Pleurodeles</taxon>
    </lineage>
</organism>
<name>A0AAV7QKN3_PLEWA</name>
<dbReference type="Proteomes" id="UP001066276">
    <property type="component" value="Chromosome 6"/>
</dbReference>
<feature type="region of interest" description="Disordered" evidence="1">
    <location>
        <begin position="1"/>
        <end position="110"/>
    </location>
</feature>
<sequence length="110" mass="11556">MPRFPGPRETPKDFRAGETKKDVVRGDEVKGVEGENATEPAATEESVGREEAETEAGHEEKETTHGGVPESGSPGTSHNPGGSWLTKVRSLLGTRESIAKKSLGKGTGEG</sequence>
<accession>A0AAV7QKN3</accession>
<comment type="caution">
    <text evidence="2">The sequence shown here is derived from an EMBL/GenBank/DDBJ whole genome shotgun (WGS) entry which is preliminary data.</text>
</comment>
<evidence type="ECO:0000313" key="2">
    <source>
        <dbReference type="EMBL" id="KAJ1139053.1"/>
    </source>
</evidence>
<keyword evidence="3" id="KW-1185">Reference proteome</keyword>